<gene>
    <name evidence="10" type="ORF">A5821_001661</name>
</gene>
<feature type="transmembrane region" description="Helical" evidence="7">
    <location>
        <begin position="19"/>
        <end position="39"/>
    </location>
</feature>
<feature type="transmembrane region" description="Helical" evidence="7">
    <location>
        <begin position="281"/>
        <end position="305"/>
    </location>
</feature>
<sequence length="406" mass="44879">MEEITVTLQSIVAHKMRSILTMLGVIIGIAAIISIFSIIEGNTANMKKEMIGGSNNTMEIEYDKKSSFDPKLRSEKEAKKPNYLPTIGEEQIKKVREVPNVIDAGLSYQTDTKVYYKAKKSQGIVAVVTSNIDRLKQLKIIEGEGFDSEAFKENKQVIYLDQTLYEELFKGQNGIGQYVEVKGVPFEVKGIFKKEQAENDAYSFAEKEAYIPLEQAYKIFNELDIAPKVIIQSTDTDKLQVAAKQVVKVLNKEIPVSDYGYGIRNLEELQSSLEKFNQSNFILLAGIASISLLVGGIGVMNIMLVSVTERTREVGVKKALGARRKIILKQFLVEAVVITLLGGILGVIIGMLGGYIITNLLGYPYIVSILSIIASLAFCCIIGIVFGLLPAMKASKLDPIEALRFE</sequence>
<evidence type="ECO:0000256" key="1">
    <source>
        <dbReference type="ARBA" id="ARBA00004651"/>
    </source>
</evidence>
<evidence type="ECO:0000256" key="4">
    <source>
        <dbReference type="ARBA" id="ARBA00022989"/>
    </source>
</evidence>
<evidence type="ECO:0000256" key="3">
    <source>
        <dbReference type="ARBA" id="ARBA00022692"/>
    </source>
</evidence>
<evidence type="ECO:0000259" key="9">
    <source>
        <dbReference type="Pfam" id="PF12704"/>
    </source>
</evidence>
<dbReference type="Pfam" id="PF02687">
    <property type="entry name" value="FtsX"/>
    <property type="match status" value="1"/>
</dbReference>
<evidence type="ECO:0000256" key="2">
    <source>
        <dbReference type="ARBA" id="ARBA00022475"/>
    </source>
</evidence>
<feature type="domain" description="ABC3 transporter permease C-terminal" evidence="8">
    <location>
        <begin position="287"/>
        <end position="399"/>
    </location>
</feature>
<organism evidence="10 11">
    <name type="scientific">Candidatus Enterococcus palustris</name>
    <dbReference type="NCBI Taxonomy" id="1834189"/>
    <lineage>
        <taxon>Bacteria</taxon>
        <taxon>Bacillati</taxon>
        <taxon>Bacillota</taxon>
        <taxon>Bacilli</taxon>
        <taxon>Lactobacillales</taxon>
        <taxon>Enterococcaceae</taxon>
        <taxon>Enterococcus</taxon>
    </lineage>
</organism>
<evidence type="ECO:0000256" key="6">
    <source>
        <dbReference type="ARBA" id="ARBA00038076"/>
    </source>
</evidence>
<keyword evidence="11" id="KW-1185">Reference proteome</keyword>
<reference evidence="10" key="1">
    <citation type="submission" date="2017-05" db="EMBL/GenBank/DDBJ databases">
        <authorList>
            <consortium name="The Broad Institute Genomics Platform"/>
            <consortium name="The Broad Institute Genomic Center for Infectious Diseases"/>
            <person name="Earl A."/>
            <person name="Manson A."/>
            <person name="Schwartman J."/>
            <person name="Gilmore M."/>
            <person name="Abouelleil A."/>
            <person name="Cao P."/>
            <person name="Chapman S."/>
            <person name="Cusick C."/>
            <person name="Shea T."/>
            <person name="Young S."/>
            <person name="Neafsey D."/>
            <person name="Nusbaum C."/>
            <person name="Birren B."/>
        </authorList>
    </citation>
    <scope>NUCLEOTIDE SEQUENCE</scope>
    <source>
        <strain evidence="10">7F3_DIV0205</strain>
    </source>
</reference>
<comment type="similarity">
    <text evidence="6">Belongs to the ABC-4 integral membrane protein family.</text>
</comment>
<dbReference type="PANTHER" id="PTHR30572:SF4">
    <property type="entry name" value="ABC TRANSPORTER PERMEASE YTRF"/>
    <property type="match status" value="1"/>
</dbReference>
<feature type="domain" description="MacB-like periplasmic core" evidence="9">
    <location>
        <begin position="18"/>
        <end position="247"/>
    </location>
</feature>
<evidence type="ECO:0000313" key="10">
    <source>
        <dbReference type="EMBL" id="WYK00563.1"/>
    </source>
</evidence>
<keyword evidence="4 7" id="KW-1133">Transmembrane helix</keyword>
<evidence type="ECO:0000313" key="11">
    <source>
        <dbReference type="Proteomes" id="UP000194948"/>
    </source>
</evidence>
<dbReference type="PANTHER" id="PTHR30572">
    <property type="entry name" value="MEMBRANE COMPONENT OF TRANSPORTER-RELATED"/>
    <property type="match status" value="1"/>
</dbReference>
<keyword evidence="3 7" id="KW-0812">Transmembrane</keyword>
<dbReference type="InterPro" id="IPR050250">
    <property type="entry name" value="Macrolide_Exporter_MacB"/>
</dbReference>
<evidence type="ECO:0000256" key="7">
    <source>
        <dbReference type="SAM" id="Phobius"/>
    </source>
</evidence>
<dbReference type="RefSeq" id="WP_086314088.1">
    <property type="nucleotide sequence ID" value="NZ_CP147244.1"/>
</dbReference>
<comment type="subcellular location">
    <subcellularLocation>
        <location evidence="1">Cell membrane</location>
        <topology evidence="1">Multi-pass membrane protein</topology>
    </subcellularLocation>
</comment>
<reference evidence="10" key="2">
    <citation type="submission" date="2024-03" db="EMBL/GenBank/DDBJ databases">
        <title>The Genome Sequence of Enterococcus sp. DIV0205d.</title>
        <authorList>
            <consortium name="The Broad Institute Genomics Platform"/>
            <consortium name="The Broad Institute Microbial Omics Core"/>
            <consortium name="The Broad Institute Genomic Center for Infectious Diseases"/>
            <person name="Earl A."/>
            <person name="Manson A."/>
            <person name="Gilmore M."/>
            <person name="Schwartman J."/>
            <person name="Shea T."/>
            <person name="Abouelleil A."/>
            <person name="Cao P."/>
            <person name="Chapman S."/>
            <person name="Cusick C."/>
            <person name="Young S."/>
            <person name="Neafsey D."/>
            <person name="Nusbaum C."/>
            <person name="Birren B."/>
        </authorList>
    </citation>
    <scope>NUCLEOTIDE SEQUENCE</scope>
    <source>
        <strain evidence="10">7F3_DIV0205</strain>
    </source>
</reference>
<evidence type="ECO:0000259" key="8">
    <source>
        <dbReference type="Pfam" id="PF02687"/>
    </source>
</evidence>
<evidence type="ECO:0008006" key="12">
    <source>
        <dbReference type="Google" id="ProtNLM"/>
    </source>
</evidence>
<dbReference type="Proteomes" id="UP000194948">
    <property type="component" value="Chromosome"/>
</dbReference>
<dbReference type="EMBL" id="CP147244">
    <property type="protein sequence ID" value="WYK00563.1"/>
    <property type="molecule type" value="Genomic_DNA"/>
</dbReference>
<name>A0AAQ3WC34_9ENTE</name>
<feature type="transmembrane region" description="Helical" evidence="7">
    <location>
        <begin position="363"/>
        <end position="389"/>
    </location>
</feature>
<keyword evidence="2" id="KW-1003">Cell membrane</keyword>
<dbReference type="AlphaFoldDB" id="A0AAQ3WC34"/>
<evidence type="ECO:0000256" key="5">
    <source>
        <dbReference type="ARBA" id="ARBA00023136"/>
    </source>
</evidence>
<dbReference type="InterPro" id="IPR003838">
    <property type="entry name" value="ABC3_permease_C"/>
</dbReference>
<protein>
    <recommendedName>
        <fullName evidence="12">ABC transporter permease</fullName>
    </recommendedName>
</protein>
<proteinExistence type="inferred from homology"/>
<feature type="transmembrane region" description="Helical" evidence="7">
    <location>
        <begin position="326"/>
        <end position="357"/>
    </location>
</feature>
<keyword evidence="5 7" id="KW-0472">Membrane</keyword>
<accession>A0AAQ3WC34</accession>
<dbReference type="GO" id="GO:0022857">
    <property type="term" value="F:transmembrane transporter activity"/>
    <property type="evidence" value="ECO:0007669"/>
    <property type="project" value="TreeGrafter"/>
</dbReference>
<dbReference type="GO" id="GO:0005886">
    <property type="term" value="C:plasma membrane"/>
    <property type="evidence" value="ECO:0007669"/>
    <property type="project" value="UniProtKB-SubCell"/>
</dbReference>
<dbReference type="Pfam" id="PF12704">
    <property type="entry name" value="MacB_PCD"/>
    <property type="match status" value="1"/>
</dbReference>
<dbReference type="InterPro" id="IPR025857">
    <property type="entry name" value="MacB_PCD"/>
</dbReference>